<evidence type="ECO:0000259" key="1">
    <source>
        <dbReference type="SMART" id="SM00256"/>
    </source>
</evidence>
<dbReference type="PANTHER" id="PTHR20932:SF8">
    <property type="entry name" value="LD22649P"/>
    <property type="match status" value="1"/>
</dbReference>
<dbReference type="Gene3D" id="1.20.1280.50">
    <property type="match status" value="1"/>
</dbReference>
<evidence type="ECO:0000313" key="3">
    <source>
        <dbReference type="Proteomes" id="UP001485043"/>
    </source>
</evidence>
<name>A0AAW1SVY7_9CHLO</name>
<dbReference type="SUPFAM" id="SSF81383">
    <property type="entry name" value="F-box domain"/>
    <property type="match status" value="1"/>
</dbReference>
<organism evidence="2 3">
    <name type="scientific">Apatococcus fuscideae</name>
    <dbReference type="NCBI Taxonomy" id="2026836"/>
    <lineage>
        <taxon>Eukaryota</taxon>
        <taxon>Viridiplantae</taxon>
        <taxon>Chlorophyta</taxon>
        <taxon>core chlorophytes</taxon>
        <taxon>Trebouxiophyceae</taxon>
        <taxon>Chlorellales</taxon>
        <taxon>Chlorellaceae</taxon>
        <taxon>Apatococcus</taxon>
    </lineage>
</organism>
<dbReference type="SMART" id="SM00256">
    <property type="entry name" value="FBOX"/>
    <property type="match status" value="1"/>
</dbReference>
<dbReference type="Proteomes" id="UP001485043">
    <property type="component" value="Unassembled WGS sequence"/>
</dbReference>
<keyword evidence="3" id="KW-1185">Reference proteome</keyword>
<dbReference type="InterPro" id="IPR036779">
    <property type="entry name" value="LysM_dom_sf"/>
</dbReference>
<dbReference type="AlphaFoldDB" id="A0AAW1SVY7"/>
<dbReference type="EMBL" id="JALJOV010000754">
    <property type="protein sequence ID" value="KAK9861469.1"/>
    <property type="molecule type" value="Genomic_DNA"/>
</dbReference>
<dbReference type="Gene3D" id="3.10.350.10">
    <property type="entry name" value="LysM domain"/>
    <property type="match status" value="1"/>
</dbReference>
<evidence type="ECO:0000313" key="2">
    <source>
        <dbReference type="EMBL" id="KAK9861469.1"/>
    </source>
</evidence>
<gene>
    <name evidence="2" type="ORF">WJX84_006095</name>
</gene>
<dbReference type="InterPro" id="IPR001810">
    <property type="entry name" value="F-box_dom"/>
</dbReference>
<dbReference type="Pfam" id="PF00646">
    <property type="entry name" value="F-box"/>
    <property type="match status" value="1"/>
</dbReference>
<sequence>MYWLRLPLLGASSYEEVEERALPEVEVLETSASQVLGNPNLLSEILRHLDSRSLCQSQAVCKEWKRLVESSQFRHDFFSSKWGLKKSVGEPRKAAYYLGAQLSQFVWQHPTGPSDSLMAVALRYGSDVATLRRLNNLPLSELSVQSRANIYIPVQQRSDLDGKYGHFLYDPIACREFVCVADTEMLEGSTLPRPINGAGGKPRWSEEDKAKKLSKMMAQALHISEQSARFYYDEAHGDLKAAYQKYDADKEWERTHPFAGKVMSGPSSL</sequence>
<reference evidence="2 3" key="1">
    <citation type="journal article" date="2024" name="Nat. Commun.">
        <title>Phylogenomics reveals the evolutionary origins of lichenization in chlorophyte algae.</title>
        <authorList>
            <person name="Puginier C."/>
            <person name="Libourel C."/>
            <person name="Otte J."/>
            <person name="Skaloud P."/>
            <person name="Haon M."/>
            <person name="Grisel S."/>
            <person name="Petersen M."/>
            <person name="Berrin J.G."/>
            <person name="Delaux P.M."/>
            <person name="Dal Grande F."/>
            <person name="Keller J."/>
        </authorList>
    </citation>
    <scope>NUCLEOTIDE SEQUENCE [LARGE SCALE GENOMIC DNA]</scope>
    <source>
        <strain evidence="2 3">SAG 2523</strain>
    </source>
</reference>
<dbReference type="InterPro" id="IPR045030">
    <property type="entry name" value="LYSM1-4"/>
</dbReference>
<protein>
    <recommendedName>
        <fullName evidence="1">F-box domain-containing protein</fullName>
    </recommendedName>
</protein>
<dbReference type="InterPro" id="IPR036047">
    <property type="entry name" value="F-box-like_dom_sf"/>
</dbReference>
<feature type="domain" description="F-box" evidence="1">
    <location>
        <begin position="38"/>
        <end position="77"/>
    </location>
</feature>
<comment type="caution">
    <text evidence="2">The sequence shown here is derived from an EMBL/GenBank/DDBJ whole genome shotgun (WGS) entry which is preliminary data.</text>
</comment>
<proteinExistence type="predicted"/>
<dbReference type="PANTHER" id="PTHR20932">
    <property type="entry name" value="LYSM AND PUTATIVE PEPTIDOGLYCAN-BINDING DOMAIN-CONTAINING PROTEIN"/>
    <property type="match status" value="1"/>
</dbReference>
<dbReference type="CDD" id="cd09917">
    <property type="entry name" value="F-box_SF"/>
    <property type="match status" value="1"/>
</dbReference>
<accession>A0AAW1SVY7</accession>